<evidence type="ECO:0000256" key="5">
    <source>
        <dbReference type="ARBA" id="ARBA00011437"/>
    </source>
</evidence>
<keyword evidence="13" id="KW-0472">Membrane</keyword>
<dbReference type="GO" id="GO:0005886">
    <property type="term" value="C:plasma membrane"/>
    <property type="evidence" value="ECO:0007669"/>
    <property type="project" value="UniProtKB-SubCell"/>
</dbReference>
<comment type="pathway">
    <text evidence="3 15">Glycan metabolism; bacterial cellulose biosynthesis.</text>
</comment>
<dbReference type="PANTHER" id="PTHR39083:SF1">
    <property type="entry name" value="CYCLIC DI-GMP-BINDING PROTEIN"/>
    <property type="match status" value="1"/>
</dbReference>
<evidence type="ECO:0000256" key="2">
    <source>
        <dbReference type="ARBA" id="ARBA00004377"/>
    </source>
</evidence>
<evidence type="ECO:0000256" key="11">
    <source>
        <dbReference type="ARBA" id="ARBA00022916"/>
    </source>
</evidence>
<dbReference type="EMBL" id="BBMR01000004">
    <property type="protein sequence ID" value="GAL19499.1"/>
    <property type="molecule type" value="Genomic_DNA"/>
</dbReference>
<evidence type="ECO:0000256" key="13">
    <source>
        <dbReference type="ARBA" id="ARBA00023136"/>
    </source>
</evidence>
<dbReference type="UniPathway" id="UPA00694"/>
<proteinExistence type="inferred from homology"/>
<dbReference type="PRINTS" id="PR01440">
    <property type="entry name" value="CELLSNTHASEB"/>
</dbReference>
<name>A0A090RZ54_9VIBR</name>
<keyword evidence="8 15" id="KW-0997">Cell inner membrane</keyword>
<evidence type="ECO:0000313" key="16">
    <source>
        <dbReference type="EMBL" id="GAL19499.1"/>
    </source>
</evidence>
<dbReference type="AlphaFoldDB" id="A0A090RZ54"/>
<keyword evidence="12" id="KW-1133">Transmembrane helix</keyword>
<gene>
    <name evidence="16" type="ORF">JCM19235_855</name>
</gene>
<evidence type="ECO:0000313" key="17">
    <source>
        <dbReference type="Proteomes" id="UP000029228"/>
    </source>
</evidence>
<dbReference type="InterPro" id="IPR003920">
    <property type="entry name" value="Cell_synth_B"/>
</dbReference>
<sequence>MKLIHALSGLLLGAASMLSTSVWADFVDTSTKQVSYTFSEIAGPSSISIKGSGGTAYLGFGSRLDQIITGGSLNLEFAPSPALRARVSHLRVYLNEELMDVVDFAQSDSPQLTKVIDLDGRFFKNYNQIKFELIGRIDEECSDASDPALWWELGSASRITLDVRDIEVANELSLLPAPFFDARDLKDVSIPVVMPSDFGLQNLHSASVVASYFSSQANWREVSFPVFQHETPNHHAIVLATNDKRPELIKDLPEITKPTIQMVTHPSAPGKKLLLVLGKNEEQLALAAKGLVAGSQLMSGEVAYINSVNKVAPRKPYDAPNWLPTDRPVKFSELIEGNYQLESQGVELPPIRVSFTLPPDLFTWNANTVPMKLSYRYSPPLKGSKTSRLNISVNDGFVRAFPLDENKSEGEQDTWRVPILGSESFSARSSTQLPGFKITENNTLAFNFQIATCQRGSVRGWVRLSIMRR</sequence>
<dbReference type="InterPro" id="IPR018513">
    <property type="entry name" value="Cell_synthase_bac"/>
</dbReference>
<evidence type="ECO:0000256" key="4">
    <source>
        <dbReference type="ARBA" id="ARBA00010714"/>
    </source>
</evidence>
<reference evidence="16 17" key="2">
    <citation type="submission" date="2014-09" db="EMBL/GenBank/DDBJ databases">
        <authorList>
            <consortium name="NBRP consortium"/>
            <person name="Sawabe T."/>
            <person name="Meirelles P."/>
            <person name="Nakanishi M."/>
            <person name="Sayaka M."/>
            <person name="Hattori M."/>
            <person name="Ohkuma M."/>
        </authorList>
    </citation>
    <scope>NUCLEOTIDE SEQUENCE [LARGE SCALE GENOMIC DNA]</scope>
    <source>
        <strain evidence="17">JCM19235</strain>
    </source>
</reference>
<evidence type="ECO:0000256" key="10">
    <source>
        <dbReference type="ARBA" id="ARBA00022692"/>
    </source>
</evidence>
<reference evidence="16 17" key="1">
    <citation type="submission" date="2014-09" db="EMBL/GenBank/DDBJ databases">
        <title>Vibrio maritimus JCM 19235. (C45) whole genome shotgun sequence.</title>
        <authorList>
            <person name="Sawabe T."/>
            <person name="Meirelles P."/>
            <person name="Nakanishi M."/>
            <person name="Sayaka M."/>
            <person name="Hattori M."/>
            <person name="Ohkuma M."/>
        </authorList>
    </citation>
    <scope>NUCLEOTIDE SEQUENCE [LARGE SCALE GENOMIC DNA]</scope>
    <source>
        <strain evidence="17">JCM19235</strain>
    </source>
</reference>
<dbReference type="GO" id="GO:0006011">
    <property type="term" value="P:UDP-alpha-D-glucose metabolic process"/>
    <property type="evidence" value="ECO:0007669"/>
    <property type="project" value="InterPro"/>
</dbReference>
<evidence type="ECO:0000256" key="1">
    <source>
        <dbReference type="ARBA" id="ARBA00002057"/>
    </source>
</evidence>
<evidence type="ECO:0000256" key="12">
    <source>
        <dbReference type="ARBA" id="ARBA00022989"/>
    </source>
</evidence>
<organism evidence="16 17">
    <name type="scientific">Vibrio maritimus</name>
    <dbReference type="NCBI Taxonomy" id="990268"/>
    <lineage>
        <taxon>Bacteria</taxon>
        <taxon>Pseudomonadati</taxon>
        <taxon>Pseudomonadota</taxon>
        <taxon>Gammaproteobacteria</taxon>
        <taxon>Vibrionales</taxon>
        <taxon>Vibrionaceae</taxon>
        <taxon>Vibrio</taxon>
    </lineage>
</organism>
<evidence type="ECO:0000256" key="14">
    <source>
        <dbReference type="ARBA" id="ARBA00033444"/>
    </source>
</evidence>
<evidence type="ECO:0000256" key="7">
    <source>
        <dbReference type="ARBA" id="ARBA00022475"/>
    </source>
</evidence>
<comment type="similarity">
    <text evidence="4 15">Belongs to the AcsB/BcsB family.</text>
</comment>
<keyword evidence="7 15" id="KW-1003">Cell membrane</keyword>
<evidence type="ECO:0000256" key="15">
    <source>
        <dbReference type="RuleBase" id="RU365021"/>
    </source>
</evidence>
<keyword evidence="15" id="KW-0732">Signal</keyword>
<evidence type="ECO:0000256" key="9">
    <source>
        <dbReference type="ARBA" id="ARBA00022636"/>
    </source>
</evidence>
<feature type="signal peptide" evidence="15">
    <location>
        <begin position="1"/>
        <end position="24"/>
    </location>
</feature>
<protein>
    <recommendedName>
        <fullName evidence="6 15">Cyclic di-GMP-binding protein</fullName>
    </recommendedName>
    <alternativeName>
        <fullName evidence="14 15">Cellulose synthase regulatory subunit</fullName>
    </alternativeName>
</protein>
<comment type="caution">
    <text evidence="16">The sequence shown here is derived from an EMBL/GenBank/DDBJ whole genome shotgun (WGS) entry which is preliminary data.</text>
</comment>
<accession>A0A090RZ54</accession>
<keyword evidence="17" id="KW-1185">Reference proteome</keyword>
<comment type="function">
    <text evidence="1 15">Binds the cellulose synthase activator, bis-(3'-5') cyclic diguanylic acid (c-di-GMP).</text>
</comment>
<keyword evidence="10" id="KW-0812">Transmembrane</keyword>
<feature type="chain" id="PRO_5015214995" description="Cyclic di-GMP-binding protein" evidence="15">
    <location>
        <begin position="25"/>
        <end position="469"/>
    </location>
</feature>
<evidence type="ECO:0000256" key="3">
    <source>
        <dbReference type="ARBA" id="ARBA00005186"/>
    </source>
</evidence>
<dbReference type="Gene3D" id="2.60.120.260">
    <property type="entry name" value="Galactose-binding domain-like"/>
    <property type="match status" value="2"/>
</dbReference>
<evidence type="ECO:0000256" key="6">
    <source>
        <dbReference type="ARBA" id="ARBA00021844"/>
    </source>
</evidence>
<keyword evidence="11 15" id="KW-0135">Cellulose biosynthesis</keyword>
<comment type="subunit">
    <text evidence="5 15">Tightly associated with the cellulose synthase catalytic subunit.</text>
</comment>
<dbReference type="PANTHER" id="PTHR39083">
    <property type="entry name" value="CYCLIC DI-GMP-BINDING PROTEIN"/>
    <property type="match status" value="1"/>
</dbReference>
<comment type="subcellular location">
    <subcellularLocation>
        <location evidence="2">Cell inner membrane</location>
        <topology evidence="2">Single-pass membrane protein</topology>
    </subcellularLocation>
</comment>
<dbReference type="Proteomes" id="UP000029228">
    <property type="component" value="Unassembled WGS sequence"/>
</dbReference>
<dbReference type="STRING" id="990268.JCM19235_855"/>
<dbReference type="OrthoDB" id="9806702at2"/>
<evidence type="ECO:0000256" key="8">
    <source>
        <dbReference type="ARBA" id="ARBA00022519"/>
    </source>
</evidence>
<dbReference type="Pfam" id="PF03170">
    <property type="entry name" value="BcsB"/>
    <property type="match status" value="1"/>
</dbReference>
<dbReference type="GO" id="GO:0030244">
    <property type="term" value="P:cellulose biosynthetic process"/>
    <property type="evidence" value="ECO:0007669"/>
    <property type="project" value="UniProtKB-KW"/>
</dbReference>
<keyword evidence="9 15" id="KW-0973">c-di-GMP</keyword>